<feature type="transmembrane region" description="Helical" evidence="1">
    <location>
        <begin position="57"/>
        <end position="79"/>
    </location>
</feature>
<keyword evidence="1" id="KW-0472">Membrane</keyword>
<feature type="transmembrane region" description="Helical" evidence="1">
    <location>
        <begin position="174"/>
        <end position="195"/>
    </location>
</feature>
<evidence type="ECO:0000256" key="1">
    <source>
        <dbReference type="SAM" id="Phobius"/>
    </source>
</evidence>
<dbReference type="Proteomes" id="UP000306808">
    <property type="component" value="Unassembled WGS sequence"/>
</dbReference>
<protein>
    <recommendedName>
        <fullName evidence="4">Yip1 domain-containing protein</fullName>
    </recommendedName>
</protein>
<name>A0A4U0P0D1_9SPHI</name>
<keyword evidence="3" id="KW-1185">Reference proteome</keyword>
<feature type="transmembrane region" description="Helical" evidence="1">
    <location>
        <begin position="140"/>
        <end position="162"/>
    </location>
</feature>
<comment type="caution">
    <text evidence="2">The sequence shown here is derived from an EMBL/GenBank/DDBJ whole genome shotgun (WGS) entry which is preliminary data.</text>
</comment>
<dbReference type="RefSeq" id="WP_136901409.1">
    <property type="nucleotide sequence ID" value="NZ_SUME01000004.1"/>
</dbReference>
<feature type="transmembrane region" description="Helical" evidence="1">
    <location>
        <begin position="91"/>
        <end position="114"/>
    </location>
</feature>
<keyword evidence="1" id="KW-1133">Transmembrane helix</keyword>
<organism evidence="2 3">
    <name type="scientific">Sphingobacterium olei</name>
    <dbReference type="NCBI Taxonomy" id="2571155"/>
    <lineage>
        <taxon>Bacteria</taxon>
        <taxon>Pseudomonadati</taxon>
        <taxon>Bacteroidota</taxon>
        <taxon>Sphingobacteriia</taxon>
        <taxon>Sphingobacteriales</taxon>
        <taxon>Sphingobacteriaceae</taxon>
        <taxon>Sphingobacterium</taxon>
    </lineage>
</organism>
<accession>A0A4U0P0D1</accession>
<sequence>MKHNVGRLFVNPFEEYSENILLTAGVIFFAVGGFLAYCGQFDYHGILKVIPTNTYDLFSTFVHLLVNVLVLTLSLFSFGYSVNKKTRFIDVLNVVLISFIVIYMIGLLSAISFAKELTNNILKAIEDGDMKLSTITPSDMFLLLFFSLISLVLLLYFFYLIVVGLKFVINAKKFHHGVVIVLVVLLADLLCRFINVRL</sequence>
<evidence type="ECO:0008006" key="4">
    <source>
        <dbReference type="Google" id="ProtNLM"/>
    </source>
</evidence>
<gene>
    <name evidence="2" type="ORF">FAZ15_11230</name>
</gene>
<feature type="transmembrane region" description="Helical" evidence="1">
    <location>
        <begin position="20"/>
        <end position="37"/>
    </location>
</feature>
<reference evidence="2 3" key="1">
    <citation type="submission" date="2019-04" db="EMBL/GenBank/DDBJ databases">
        <title>Sphingobacterium olei sp. nov., isolated from oil-contaminated soil.</title>
        <authorList>
            <person name="Liu B."/>
        </authorList>
    </citation>
    <scope>NUCLEOTIDE SEQUENCE [LARGE SCALE GENOMIC DNA]</scope>
    <source>
        <strain evidence="2 3">HAL-9</strain>
    </source>
</reference>
<evidence type="ECO:0000313" key="2">
    <source>
        <dbReference type="EMBL" id="TJZ60563.1"/>
    </source>
</evidence>
<dbReference type="EMBL" id="SUME01000004">
    <property type="protein sequence ID" value="TJZ60563.1"/>
    <property type="molecule type" value="Genomic_DNA"/>
</dbReference>
<keyword evidence="1" id="KW-0812">Transmembrane</keyword>
<evidence type="ECO:0000313" key="3">
    <source>
        <dbReference type="Proteomes" id="UP000306808"/>
    </source>
</evidence>
<proteinExistence type="predicted"/>
<dbReference type="AlphaFoldDB" id="A0A4U0P0D1"/>
<dbReference type="OrthoDB" id="1263582at2"/>